<dbReference type="Proteomes" id="UP001396334">
    <property type="component" value="Unassembled WGS sequence"/>
</dbReference>
<accession>A0ABR2U613</accession>
<comment type="caution">
    <text evidence="1">The sequence shown here is derived from an EMBL/GenBank/DDBJ whole genome shotgun (WGS) entry which is preliminary data.</text>
</comment>
<evidence type="ECO:0000313" key="1">
    <source>
        <dbReference type="EMBL" id="KAK9045054.1"/>
    </source>
</evidence>
<proteinExistence type="predicted"/>
<gene>
    <name evidence="1" type="ORF">V6N11_058944</name>
</gene>
<keyword evidence="2" id="KW-1185">Reference proteome</keyword>
<reference evidence="1 2" key="1">
    <citation type="journal article" date="2024" name="G3 (Bethesda)">
        <title>Genome assembly of Hibiscus sabdariffa L. provides insights into metabolisms of medicinal natural products.</title>
        <authorList>
            <person name="Kim T."/>
        </authorList>
    </citation>
    <scope>NUCLEOTIDE SEQUENCE [LARGE SCALE GENOMIC DNA]</scope>
    <source>
        <strain evidence="1">TK-2024</strain>
        <tissue evidence="1">Old leaves</tissue>
    </source>
</reference>
<sequence length="137" mass="16026">MYLEKIRMKMKMENAFYVEQEGITGGMALWWSLDVKLTVLVRAEHTRGRTKEVMMMLFVKNWILLTSLEWNFLFPRAVAVVEVAIASDHAPILLLTNGMEKRATKDFKFESNWLLEEECPRIVNEEWNGGLKEICNL</sequence>
<dbReference type="EMBL" id="JBBPBN010000002">
    <property type="protein sequence ID" value="KAK9045054.1"/>
    <property type="molecule type" value="Genomic_DNA"/>
</dbReference>
<evidence type="ECO:0000313" key="2">
    <source>
        <dbReference type="Proteomes" id="UP001396334"/>
    </source>
</evidence>
<protein>
    <submittedName>
        <fullName evidence="1">Uncharacterized protein</fullName>
    </submittedName>
</protein>
<name>A0ABR2U613_9ROSI</name>
<organism evidence="1 2">
    <name type="scientific">Hibiscus sabdariffa</name>
    <name type="common">roselle</name>
    <dbReference type="NCBI Taxonomy" id="183260"/>
    <lineage>
        <taxon>Eukaryota</taxon>
        <taxon>Viridiplantae</taxon>
        <taxon>Streptophyta</taxon>
        <taxon>Embryophyta</taxon>
        <taxon>Tracheophyta</taxon>
        <taxon>Spermatophyta</taxon>
        <taxon>Magnoliopsida</taxon>
        <taxon>eudicotyledons</taxon>
        <taxon>Gunneridae</taxon>
        <taxon>Pentapetalae</taxon>
        <taxon>rosids</taxon>
        <taxon>malvids</taxon>
        <taxon>Malvales</taxon>
        <taxon>Malvaceae</taxon>
        <taxon>Malvoideae</taxon>
        <taxon>Hibiscus</taxon>
    </lineage>
</organism>